<dbReference type="Proteomes" id="UP000007494">
    <property type="component" value="Chromosome XII"/>
</dbReference>
<reference evidence="3" key="1">
    <citation type="submission" date="2011-02" db="EMBL/GenBank/DDBJ databases">
        <authorList>
            <person name="Aslett M."/>
        </authorList>
    </citation>
    <scope>NUCLEOTIDE SEQUENCE</scope>
    <source>
        <strain evidence="3">Liverpool</strain>
    </source>
</reference>
<feature type="compositionally biased region" description="Basic and acidic residues" evidence="1">
    <location>
        <begin position="102"/>
        <end position="129"/>
    </location>
</feature>
<feature type="compositionally biased region" description="Basic and acidic residues" evidence="1">
    <location>
        <begin position="257"/>
        <end position="268"/>
    </location>
</feature>
<sequence length="402" mass="44819">MSARMFTKLCFLLLVGQAVILRCTAAEDDASGEKSPHFSNTEKMAIEVVPVKRTSEQEDTVPSASNDEMGLSDDKSRSGVGEDPTTIAGLEQPCASSVSSRTHTDSDGNETHTMKEKRNSVSTEKDQRRRSSGRSFLAPKDMSLRSPVYTTLPFPASLEVMQSVLASLWQPVPLFYFLLPLDGELQTEKKASTARQRKSDHLTNEEIPPSGDGKLAGQPQKQTQEDGTKGANLSVGQEAAPASQQSQPSGTISATSEGHESENEETRRSRSSNRRGSASSSSRHSSYPYYRGDRYDPVRDYLAASLASQYYSGNAFFPLPYYQYVPLSMAPYEAADIMASMYFYGDREHAGGRDLQDQRDHEYFPSIHTGDHTGIHQRPSRHEYEHRQYGSRYNHGMDRFFY</sequence>
<dbReference type="InParanoid" id="F0VRK9"/>
<reference evidence="4" key="4">
    <citation type="journal article" date="2015" name="PLoS ONE">
        <title>Comprehensive Evaluation of Toxoplasma gondii VEG and Neospora caninum LIV Genomes with Tachyzoite Stage Transcriptome and Proteome Defines Novel Transcript Features.</title>
        <authorList>
            <person name="Ramaprasad A."/>
            <person name="Mourier T."/>
            <person name="Naeem R."/>
            <person name="Malas T.B."/>
            <person name="Moussa E."/>
            <person name="Panigrahi A."/>
            <person name="Vermont S.J."/>
            <person name="Otto T.D."/>
            <person name="Wastling J."/>
            <person name="Pain A."/>
        </authorList>
    </citation>
    <scope>NUCLEOTIDE SEQUENCE</scope>
    <source>
        <strain evidence="4">Liverpool</strain>
    </source>
</reference>
<feature type="compositionally biased region" description="Basic and acidic residues" evidence="1">
    <location>
        <begin position="189"/>
        <end position="204"/>
    </location>
</feature>
<feature type="compositionally biased region" description="Low complexity" evidence="1">
    <location>
        <begin position="274"/>
        <end position="286"/>
    </location>
</feature>
<dbReference type="EMBL" id="FR823393">
    <property type="protein sequence ID" value="CBZ56357.1"/>
    <property type="molecule type" value="Genomic_DNA"/>
</dbReference>
<accession>F0VRK9</accession>
<reference evidence="3" key="2">
    <citation type="submission" date="2011-03" db="EMBL/GenBank/DDBJ databases">
        <title>Comparative genomics and transcriptomics of Neospora caninum and Toxoplasma gondii.</title>
        <authorList>
            <person name="Reid A.J."/>
            <person name="Sohal A."/>
            <person name="Harris D."/>
            <person name="Quail M."/>
            <person name="Sanders M."/>
            <person name="Berriman M."/>
            <person name="Wastling J.M."/>
            <person name="Pain A."/>
        </authorList>
    </citation>
    <scope>NUCLEOTIDE SEQUENCE</scope>
    <source>
        <strain evidence="3">Liverpool</strain>
    </source>
</reference>
<dbReference type="VEuPathDB" id="ToxoDB:NCLIV_067810"/>
<evidence type="ECO:0000313" key="3">
    <source>
        <dbReference type="EMBL" id="CBZ56357.1"/>
    </source>
</evidence>
<dbReference type="RefSeq" id="XP_003886382.1">
    <property type="nucleotide sequence ID" value="XM_003886333.1"/>
</dbReference>
<evidence type="ECO:0000313" key="4">
    <source>
        <dbReference type="EMBL" id="CEL71117.1"/>
    </source>
</evidence>
<reference evidence="5" key="3">
    <citation type="journal article" date="2012" name="PLoS Pathog.">
        <title>Comparative genomics of the apicomplexan parasites Toxoplasma gondii and Neospora caninum: Coccidia differing in host range and transmission strategy.</title>
        <authorList>
            <person name="Reid A.J."/>
            <person name="Vermont S.J."/>
            <person name="Cotton J.A."/>
            <person name="Harris D."/>
            <person name="Hill-Cawthorne G.A."/>
            <person name="Konen-Waisman S."/>
            <person name="Latham S.M."/>
            <person name="Mourier T."/>
            <person name="Norton R."/>
            <person name="Quail M.A."/>
            <person name="Sanders M."/>
            <person name="Shanmugam D."/>
            <person name="Sohal A."/>
            <person name="Wasmuth J.D."/>
            <person name="Brunk B."/>
            <person name="Grigg M.E."/>
            <person name="Howard J.C."/>
            <person name="Parkinson J."/>
            <person name="Roos D.S."/>
            <person name="Trees A.J."/>
            <person name="Berriman M."/>
            <person name="Pain A."/>
            <person name="Wastling J.M."/>
        </authorList>
    </citation>
    <scope>NUCLEOTIDE SEQUENCE [LARGE SCALE GENOMIC DNA]</scope>
    <source>
        <strain evidence="5">Liverpool</strain>
    </source>
</reference>
<feature type="region of interest" description="Disordered" evidence="1">
    <location>
        <begin position="48"/>
        <end position="139"/>
    </location>
</feature>
<dbReference type="EMBL" id="LN714487">
    <property type="protein sequence ID" value="CEL71117.1"/>
    <property type="molecule type" value="Genomic_DNA"/>
</dbReference>
<keyword evidence="2" id="KW-0732">Signal</keyword>
<proteinExistence type="predicted"/>
<dbReference type="AlphaFoldDB" id="F0VRK9"/>
<feature type="chain" id="PRO_5007655378" evidence="2">
    <location>
        <begin position="27"/>
        <end position="402"/>
    </location>
</feature>
<organism evidence="3 5">
    <name type="scientific">Neospora caninum (strain Liverpool)</name>
    <dbReference type="NCBI Taxonomy" id="572307"/>
    <lineage>
        <taxon>Eukaryota</taxon>
        <taxon>Sar</taxon>
        <taxon>Alveolata</taxon>
        <taxon>Apicomplexa</taxon>
        <taxon>Conoidasida</taxon>
        <taxon>Coccidia</taxon>
        <taxon>Eucoccidiorida</taxon>
        <taxon>Eimeriorina</taxon>
        <taxon>Sarcocystidae</taxon>
        <taxon>Neospora</taxon>
    </lineage>
</organism>
<dbReference type="OrthoDB" id="332176at2759"/>
<evidence type="ECO:0000256" key="2">
    <source>
        <dbReference type="SAM" id="SignalP"/>
    </source>
</evidence>
<evidence type="ECO:0000313" key="5">
    <source>
        <dbReference type="Proteomes" id="UP000007494"/>
    </source>
</evidence>
<feature type="signal peptide" evidence="2">
    <location>
        <begin position="1"/>
        <end position="26"/>
    </location>
</feature>
<dbReference type="GeneID" id="13445580"/>
<protein>
    <submittedName>
        <fullName evidence="3">Uncharacterized protein</fullName>
    </submittedName>
</protein>
<gene>
    <name evidence="4" type="ORF">BN1204_067810</name>
    <name evidence="3" type="ORF">NCLIV_067810</name>
</gene>
<evidence type="ECO:0000256" key="1">
    <source>
        <dbReference type="SAM" id="MobiDB-lite"/>
    </source>
</evidence>
<feature type="compositionally biased region" description="Low complexity" evidence="1">
    <location>
        <begin position="239"/>
        <end position="249"/>
    </location>
</feature>
<keyword evidence="5" id="KW-1185">Reference proteome</keyword>
<feature type="region of interest" description="Disordered" evidence="1">
    <location>
        <begin position="189"/>
        <end position="292"/>
    </location>
</feature>
<dbReference type="eggNOG" id="ENOG502QZJS">
    <property type="taxonomic scope" value="Eukaryota"/>
</dbReference>
<name>F0VRK9_NEOCL</name>
<dbReference type="OMA" id="RYNHGMD"/>